<dbReference type="PRINTS" id="PR00080">
    <property type="entry name" value="SDRFAMILY"/>
</dbReference>
<evidence type="ECO:0000256" key="2">
    <source>
        <dbReference type="ARBA" id="ARBA00006484"/>
    </source>
</evidence>
<dbReference type="Proteomes" id="UP000187209">
    <property type="component" value="Unassembled WGS sequence"/>
</dbReference>
<dbReference type="PANTHER" id="PTHR43899">
    <property type="entry name" value="RH59310P"/>
    <property type="match status" value="1"/>
</dbReference>
<keyword evidence="5" id="KW-0812">Transmembrane</keyword>
<dbReference type="EMBL" id="MPUH01000342">
    <property type="protein sequence ID" value="OMJ82397.1"/>
    <property type="molecule type" value="Genomic_DNA"/>
</dbReference>
<dbReference type="InterPro" id="IPR051019">
    <property type="entry name" value="VLCFA-Steroid_DH"/>
</dbReference>
<evidence type="ECO:0000313" key="7">
    <source>
        <dbReference type="Proteomes" id="UP000187209"/>
    </source>
</evidence>
<dbReference type="OrthoDB" id="1393670at2759"/>
<evidence type="ECO:0000313" key="6">
    <source>
        <dbReference type="EMBL" id="OMJ82397.1"/>
    </source>
</evidence>
<gene>
    <name evidence="6" type="ORF">SteCoe_16942</name>
</gene>
<evidence type="ECO:0000256" key="4">
    <source>
        <dbReference type="RuleBase" id="RU000363"/>
    </source>
</evidence>
<dbReference type="PRINTS" id="PR00081">
    <property type="entry name" value="GDHRDH"/>
</dbReference>
<dbReference type="InterPro" id="IPR020904">
    <property type="entry name" value="Sc_DH/Rdtase_CS"/>
</dbReference>
<dbReference type="InterPro" id="IPR036291">
    <property type="entry name" value="NAD(P)-bd_dom_sf"/>
</dbReference>
<comment type="similarity">
    <text evidence="2 4">Belongs to the short-chain dehydrogenases/reductases (SDR) family.</text>
</comment>
<dbReference type="PIRSF" id="PIRSF000126">
    <property type="entry name" value="11-beta-HSD1"/>
    <property type="match status" value="1"/>
</dbReference>
<evidence type="ECO:0000256" key="3">
    <source>
        <dbReference type="ARBA" id="ARBA00023002"/>
    </source>
</evidence>
<comment type="subcellular location">
    <subcellularLocation>
        <location evidence="1">Endoplasmic reticulum</location>
    </subcellularLocation>
</comment>
<name>A0A1R2C094_9CILI</name>
<keyword evidence="3" id="KW-0560">Oxidoreductase</keyword>
<evidence type="ECO:0000256" key="5">
    <source>
        <dbReference type="SAM" id="Phobius"/>
    </source>
</evidence>
<organism evidence="6 7">
    <name type="scientific">Stentor coeruleus</name>
    <dbReference type="NCBI Taxonomy" id="5963"/>
    <lineage>
        <taxon>Eukaryota</taxon>
        <taxon>Sar</taxon>
        <taxon>Alveolata</taxon>
        <taxon>Ciliophora</taxon>
        <taxon>Postciliodesmatophora</taxon>
        <taxon>Heterotrichea</taxon>
        <taxon>Heterotrichida</taxon>
        <taxon>Stentoridae</taxon>
        <taxon>Stentor</taxon>
    </lineage>
</organism>
<keyword evidence="5" id="KW-0472">Membrane</keyword>
<feature type="transmembrane region" description="Helical" evidence="5">
    <location>
        <begin position="6"/>
        <end position="28"/>
    </location>
</feature>
<dbReference type="PROSITE" id="PS00061">
    <property type="entry name" value="ADH_SHORT"/>
    <property type="match status" value="1"/>
</dbReference>
<dbReference type="InterPro" id="IPR002347">
    <property type="entry name" value="SDR_fam"/>
</dbReference>
<dbReference type="Pfam" id="PF00106">
    <property type="entry name" value="adh_short"/>
    <property type="match status" value="1"/>
</dbReference>
<dbReference type="GO" id="GO:0016491">
    <property type="term" value="F:oxidoreductase activity"/>
    <property type="evidence" value="ECO:0007669"/>
    <property type="project" value="UniProtKB-KW"/>
</dbReference>
<proteinExistence type="inferred from homology"/>
<evidence type="ECO:0000256" key="1">
    <source>
        <dbReference type="ARBA" id="ARBA00004240"/>
    </source>
</evidence>
<comment type="caution">
    <text evidence="6">The sequence shown here is derived from an EMBL/GenBank/DDBJ whole genome shotgun (WGS) entry which is preliminary data.</text>
</comment>
<keyword evidence="5" id="KW-1133">Transmembrane helix</keyword>
<accession>A0A1R2C094</accession>
<dbReference type="SUPFAM" id="SSF51735">
    <property type="entry name" value="NAD(P)-binding Rossmann-fold domains"/>
    <property type="match status" value="1"/>
</dbReference>
<dbReference type="GO" id="GO:0005783">
    <property type="term" value="C:endoplasmic reticulum"/>
    <property type="evidence" value="ECO:0007669"/>
    <property type="project" value="UniProtKB-SubCell"/>
</dbReference>
<reference evidence="6 7" key="1">
    <citation type="submission" date="2016-11" db="EMBL/GenBank/DDBJ databases">
        <title>The macronuclear genome of Stentor coeruleus: a giant cell with tiny introns.</title>
        <authorList>
            <person name="Slabodnick M."/>
            <person name="Ruby J.G."/>
            <person name="Reiff S.B."/>
            <person name="Swart E.C."/>
            <person name="Gosai S."/>
            <person name="Prabakaran S."/>
            <person name="Witkowska E."/>
            <person name="Larue G.E."/>
            <person name="Fisher S."/>
            <person name="Freeman R.M."/>
            <person name="Gunawardena J."/>
            <person name="Chu W."/>
            <person name="Stover N.A."/>
            <person name="Gregory B.D."/>
            <person name="Nowacki M."/>
            <person name="Derisi J."/>
            <person name="Roy S.W."/>
            <person name="Marshall W.F."/>
            <person name="Sood P."/>
        </authorList>
    </citation>
    <scope>NUCLEOTIDE SEQUENCE [LARGE SCALE GENOMIC DNA]</scope>
    <source>
        <strain evidence="6">WM001</strain>
    </source>
</reference>
<dbReference type="PANTHER" id="PTHR43899:SF13">
    <property type="entry name" value="RH59310P"/>
    <property type="match status" value="1"/>
</dbReference>
<keyword evidence="7" id="KW-1185">Reference proteome</keyword>
<protein>
    <submittedName>
        <fullName evidence="6">Uncharacterized protein</fullName>
    </submittedName>
</protein>
<sequence length="286" mass="32150">MMDYLFFFIGFFVVIRCMFYISTVLISLTSKASLSTYENTWAIITGATDGIGLGFACELAKHKINLILISRSNEKLDKVASDLKSIHGIQIKTIAKDLNSFHKNPISEFLAIYNLCKDLKITILINNVGLCVKKKFLYTSLDKILEQIVLNTFSIVFMTQLFIDDLQKSNNGVVINISSIAGLIPSPGACVYAAGKSFDEIFSRVLQEETQIKVLCLQPSFVETKMTKDFKYKPLSISKEECAKGCLKDIGKVMCSSGNYKHWVSYTLMIMTRDFIKMLSGFSDYV</sequence>
<dbReference type="AlphaFoldDB" id="A0A1R2C094"/>
<dbReference type="Gene3D" id="3.40.50.720">
    <property type="entry name" value="NAD(P)-binding Rossmann-like Domain"/>
    <property type="match status" value="1"/>
</dbReference>